<dbReference type="Proteomes" id="UP000007431">
    <property type="component" value="Unassembled WGS sequence"/>
</dbReference>
<dbReference type="Gene3D" id="3.40.50.720">
    <property type="entry name" value="NAD(P)-binding Rossmann-like Domain"/>
    <property type="match status" value="1"/>
</dbReference>
<dbReference type="AlphaFoldDB" id="D8Q590"/>
<dbReference type="OMA" id="EWFRQDN"/>
<dbReference type="HOGENOM" id="CLU_044876_6_0_1"/>
<dbReference type="RefSeq" id="XP_003032268.1">
    <property type="nucleotide sequence ID" value="XM_003032222.1"/>
</dbReference>
<dbReference type="PANTHER" id="PTHR47706">
    <property type="entry name" value="NMRA-LIKE FAMILY PROTEIN"/>
    <property type="match status" value="1"/>
</dbReference>
<dbReference type="PANTHER" id="PTHR47706:SF9">
    <property type="entry name" value="NMRA-LIKE DOMAIN-CONTAINING PROTEIN-RELATED"/>
    <property type="match status" value="1"/>
</dbReference>
<reference evidence="4 5" key="1">
    <citation type="journal article" date="2010" name="Nat. Biotechnol.">
        <title>Genome sequence of the model mushroom Schizophyllum commune.</title>
        <authorList>
            <person name="Ohm R.A."/>
            <person name="de Jong J.F."/>
            <person name="Lugones L.G."/>
            <person name="Aerts A."/>
            <person name="Kothe E."/>
            <person name="Stajich J.E."/>
            <person name="de Vries R.P."/>
            <person name="Record E."/>
            <person name="Levasseur A."/>
            <person name="Baker S.E."/>
            <person name="Bartholomew K.A."/>
            <person name="Coutinho P.M."/>
            <person name="Erdmann S."/>
            <person name="Fowler T.J."/>
            <person name="Gathman A.C."/>
            <person name="Lombard V."/>
            <person name="Henrissat B."/>
            <person name="Knabe N."/>
            <person name="Kuees U."/>
            <person name="Lilly W.W."/>
            <person name="Lindquist E."/>
            <person name="Lucas S."/>
            <person name="Magnuson J.K."/>
            <person name="Piumi F."/>
            <person name="Raudaskoski M."/>
            <person name="Salamov A."/>
            <person name="Schmutz J."/>
            <person name="Schwarze F.W.M.R."/>
            <person name="vanKuyk P.A."/>
            <person name="Horton J.S."/>
            <person name="Grigoriev I.V."/>
            <person name="Woesten H.A.B."/>
        </authorList>
    </citation>
    <scope>NUCLEOTIDE SEQUENCE [LARGE SCALE GENOMIC DNA]</scope>
    <source>
        <strain evidence="5">H4-8 / FGSC 9210</strain>
    </source>
</reference>
<dbReference type="Gene3D" id="3.90.25.10">
    <property type="entry name" value="UDP-galactose 4-epimerase, domain 1"/>
    <property type="match status" value="1"/>
</dbReference>
<proteinExistence type="predicted"/>
<dbReference type="InParanoid" id="D8Q590"/>
<keyword evidence="5" id="KW-1185">Reference proteome</keyword>
<dbReference type="InterPro" id="IPR036291">
    <property type="entry name" value="NAD(P)-bd_dom_sf"/>
</dbReference>
<dbReference type="SUPFAM" id="SSF51735">
    <property type="entry name" value="NAD(P)-binding Rossmann-fold domains"/>
    <property type="match status" value="1"/>
</dbReference>
<feature type="domain" description="NmrA-like" evidence="3">
    <location>
        <begin position="6"/>
        <end position="306"/>
    </location>
</feature>
<protein>
    <recommendedName>
        <fullName evidence="3">NmrA-like domain-containing protein</fullName>
    </recommendedName>
</protein>
<sequence>MSDASKPLVVVAGATGATGTSVINGLLRSGNYRVAAIVRSADKPAVVDFKNRGVEILVCPDLAKATHAELVELLKGADFVVSTVHAVILSAQRALFAAAKEAGVKRVVPDDFSTHAPPGAMLLNDIKLGIRDYIRELGIGYTFVEVGLWYESLLPYPPSYAGNPLADMSMLFRGAGDVSTACTALASIGDFVARILLDPRTLNQTVFAWEDERTEADFFRIAEAKCGDAEAFRARIVRVPADALAAQIEDAKAKGDAGITMRFFLEYGYSTFVRGDNTVEKAVRDGALDAKVLYPDMYPRKSVEEFAETFYPNPPYPWPEETIKAWSQLQTEAM</sequence>
<evidence type="ECO:0000259" key="3">
    <source>
        <dbReference type="Pfam" id="PF05368"/>
    </source>
</evidence>
<dbReference type="eggNOG" id="ENOG502QPMY">
    <property type="taxonomic scope" value="Eukaryota"/>
</dbReference>
<keyword evidence="1" id="KW-0521">NADP</keyword>
<evidence type="ECO:0000256" key="1">
    <source>
        <dbReference type="ARBA" id="ARBA00022857"/>
    </source>
</evidence>
<dbReference type="EMBL" id="GL377306">
    <property type="protein sequence ID" value="EFI97365.1"/>
    <property type="molecule type" value="Genomic_DNA"/>
</dbReference>
<accession>D8Q590</accession>
<name>D8Q590_SCHCM</name>
<organism evidence="5">
    <name type="scientific">Schizophyllum commune (strain H4-8 / FGSC 9210)</name>
    <name type="common">Split gill fungus</name>
    <dbReference type="NCBI Taxonomy" id="578458"/>
    <lineage>
        <taxon>Eukaryota</taxon>
        <taxon>Fungi</taxon>
        <taxon>Dikarya</taxon>
        <taxon>Basidiomycota</taxon>
        <taxon>Agaricomycotina</taxon>
        <taxon>Agaricomycetes</taxon>
        <taxon>Agaricomycetidae</taxon>
        <taxon>Agaricales</taxon>
        <taxon>Schizophyllaceae</taxon>
        <taxon>Schizophyllum</taxon>
    </lineage>
</organism>
<dbReference type="GO" id="GO:0016491">
    <property type="term" value="F:oxidoreductase activity"/>
    <property type="evidence" value="ECO:0007669"/>
    <property type="project" value="UniProtKB-KW"/>
</dbReference>
<evidence type="ECO:0000313" key="4">
    <source>
        <dbReference type="EMBL" id="EFI97365.1"/>
    </source>
</evidence>
<dbReference type="InterPro" id="IPR051609">
    <property type="entry name" value="NmrA/Isoflavone_reductase-like"/>
</dbReference>
<keyword evidence="2" id="KW-0560">Oxidoreductase</keyword>
<dbReference type="GeneID" id="9589914"/>
<evidence type="ECO:0000256" key="2">
    <source>
        <dbReference type="ARBA" id="ARBA00023002"/>
    </source>
</evidence>
<dbReference type="OrthoDB" id="9974981at2759"/>
<dbReference type="KEGG" id="scm:SCHCO_02625782"/>
<dbReference type="VEuPathDB" id="FungiDB:SCHCODRAFT_02625782"/>
<gene>
    <name evidence="4" type="ORF">SCHCODRAFT_82306</name>
</gene>
<evidence type="ECO:0000313" key="5">
    <source>
        <dbReference type="Proteomes" id="UP000007431"/>
    </source>
</evidence>
<dbReference type="InterPro" id="IPR008030">
    <property type="entry name" value="NmrA-like"/>
</dbReference>
<dbReference type="Pfam" id="PF05368">
    <property type="entry name" value="NmrA"/>
    <property type="match status" value="1"/>
</dbReference>